<keyword evidence="3" id="KW-1185">Reference proteome</keyword>
<dbReference type="EMBL" id="RFFH01000014">
    <property type="protein sequence ID" value="RMI29523.1"/>
    <property type="molecule type" value="Genomic_DNA"/>
</dbReference>
<feature type="compositionally biased region" description="Low complexity" evidence="1">
    <location>
        <begin position="269"/>
        <end position="279"/>
    </location>
</feature>
<feature type="region of interest" description="Disordered" evidence="1">
    <location>
        <begin position="313"/>
        <end position="337"/>
    </location>
</feature>
<proteinExistence type="predicted"/>
<feature type="compositionally biased region" description="Basic and acidic residues" evidence="1">
    <location>
        <begin position="315"/>
        <end position="324"/>
    </location>
</feature>
<feature type="compositionally biased region" description="Low complexity" evidence="1">
    <location>
        <begin position="376"/>
        <end position="394"/>
    </location>
</feature>
<dbReference type="Proteomes" id="UP000279275">
    <property type="component" value="Unassembled WGS sequence"/>
</dbReference>
<gene>
    <name evidence="2" type="ORF">EBN03_25990</name>
</gene>
<accession>A0A3M2KZ23</accession>
<feature type="region of interest" description="Disordered" evidence="1">
    <location>
        <begin position="1"/>
        <end position="27"/>
    </location>
</feature>
<reference evidence="2 3" key="1">
    <citation type="submission" date="2018-10" db="EMBL/GenBank/DDBJ databases">
        <title>Isolation from cow dung.</title>
        <authorList>
            <person name="Ling L."/>
        </authorList>
    </citation>
    <scope>NUCLEOTIDE SEQUENCE [LARGE SCALE GENOMIC DNA]</scope>
    <source>
        <strain evidence="2 3">NEAU-LL90</strain>
    </source>
</reference>
<feature type="region of interest" description="Disordered" evidence="1">
    <location>
        <begin position="239"/>
        <end position="283"/>
    </location>
</feature>
<evidence type="ECO:0000256" key="1">
    <source>
        <dbReference type="SAM" id="MobiDB-lite"/>
    </source>
</evidence>
<organism evidence="2 3">
    <name type="scientific">Nocardia stercoris</name>
    <dbReference type="NCBI Taxonomy" id="2483361"/>
    <lineage>
        <taxon>Bacteria</taxon>
        <taxon>Bacillati</taxon>
        <taxon>Actinomycetota</taxon>
        <taxon>Actinomycetes</taxon>
        <taxon>Mycobacteriales</taxon>
        <taxon>Nocardiaceae</taxon>
        <taxon>Nocardia</taxon>
    </lineage>
</organism>
<comment type="caution">
    <text evidence="2">The sequence shown here is derived from an EMBL/GenBank/DDBJ whole genome shotgun (WGS) entry which is preliminary data.</text>
</comment>
<sequence length="402" mass="39884">MLGMAVGTDAQGTTDGQPIDPNAAGPLPVDPAQAAALYAAAAASATGPTATDAELGDTGLPSASDLLNPPAQTASIDGKQHFWNVPQLFTPPGASPRLKAYIVNVDKAIQIAVDLLGLGVCEAPPTPAQLDLPPGMEYVDSSAVSKGYTAVSARSRATADSLVAAHEQIVKVTDAAADGKGQALIRIQDVVSVLQSLLHSVAAIPKLSAPDETQLMKILGEAVTAIYDKIQKVATDNQTMAGTGTTDGTGGTTGGTGGTTGGTGGTDSGTGATDVSAGTSAGGGSGLSGMLPLLPMLAMPIEQVIQSVLPALQGKDGKDGKPAKPGDPQQPGVQATDPQIQPFLGMQTITQPVDHAQIVDGSQVAPATATVAAPAGTVAPVSDQSGTQQSTDQSPPASSVLL</sequence>
<evidence type="ECO:0000313" key="2">
    <source>
        <dbReference type="EMBL" id="RMI29523.1"/>
    </source>
</evidence>
<dbReference type="AlphaFoldDB" id="A0A3M2KZ23"/>
<name>A0A3M2KZ23_9NOCA</name>
<protein>
    <submittedName>
        <fullName evidence="2">Uncharacterized protein</fullName>
    </submittedName>
</protein>
<feature type="region of interest" description="Disordered" evidence="1">
    <location>
        <begin position="376"/>
        <end position="402"/>
    </location>
</feature>
<evidence type="ECO:0000313" key="3">
    <source>
        <dbReference type="Proteomes" id="UP000279275"/>
    </source>
</evidence>
<feature type="compositionally biased region" description="Gly residues" evidence="1">
    <location>
        <begin position="245"/>
        <end position="268"/>
    </location>
</feature>